<proteinExistence type="predicted"/>
<evidence type="ECO:0000313" key="1">
    <source>
        <dbReference type="EMBL" id="KAF0294112.1"/>
    </source>
</evidence>
<dbReference type="Proteomes" id="UP000440578">
    <property type="component" value="Unassembled WGS sequence"/>
</dbReference>
<keyword evidence="2" id="KW-1185">Reference proteome</keyword>
<dbReference type="AlphaFoldDB" id="A0A6A4VTP0"/>
<accession>A0A6A4VTP0</accession>
<organism evidence="1 2">
    <name type="scientific">Amphibalanus amphitrite</name>
    <name type="common">Striped barnacle</name>
    <name type="synonym">Balanus amphitrite</name>
    <dbReference type="NCBI Taxonomy" id="1232801"/>
    <lineage>
        <taxon>Eukaryota</taxon>
        <taxon>Metazoa</taxon>
        <taxon>Ecdysozoa</taxon>
        <taxon>Arthropoda</taxon>
        <taxon>Crustacea</taxon>
        <taxon>Multicrustacea</taxon>
        <taxon>Cirripedia</taxon>
        <taxon>Thoracica</taxon>
        <taxon>Thoracicalcarea</taxon>
        <taxon>Balanomorpha</taxon>
        <taxon>Balanoidea</taxon>
        <taxon>Balanidae</taxon>
        <taxon>Amphibalaninae</taxon>
        <taxon>Amphibalanus</taxon>
    </lineage>
</organism>
<comment type="caution">
    <text evidence="1">The sequence shown here is derived from an EMBL/GenBank/DDBJ whole genome shotgun (WGS) entry which is preliminary data.</text>
</comment>
<evidence type="ECO:0000313" key="2">
    <source>
        <dbReference type="Proteomes" id="UP000440578"/>
    </source>
</evidence>
<name>A0A6A4VTP0_AMPAM</name>
<gene>
    <name evidence="1" type="ORF">FJT64_008192</name>
</gene>
<dbReference type="OrthoDB" id="6431754at2759"/>
<protein>
    <submittedName>
        <fullName evidence="1">Uncharacterized protein</fullName>
    </submittedName>
</protein>
<dbReference type="EMBL" id="VIIS01001705">
    <property type="protein sequence ID" value="KAF0294112.1"/>
    <property type="molecule type" value="Genomic_DNA"/>
</dbReference>
<reference evidence="1 2" key="1">
    <citation type="submission" date="2019-07" db="EMBL/GenBank/DDBJ databases">
        <title>Draft genome assembly of a fouling barnacle, Amphibalanus amphitrite (Darwin, 1854): The first reference genome for Thecostraca.</title>
        <authorList>
            <person name="Kim W."/>
        </authorList>
    </citation>
    <scope>NUCLEOTIDE SEQUENCE [LARGE SCALE GENOMIC DNA]</scope>
    <source>
        <strain evidence="1">SNU_AA5</strain>
        <tissue evidence="1">Soma without cirri and trophi</tissue>
    </source>
</reference>
<sequence length="95" mass="10680">MDRVDPWEQRLRHLGRDLSRLPPGASEGVESVVSCGHDPVRLRCRSYHQMATVLEAWFYETAHVCVERPPPPPQPPSTADTAVPRYSVLASFNAK</sequence>